<feature type="transmembrane region" description="Helical" evidence="5">
    <location>
        <begin position="143"/>
        <end position="162"/>
    </location>
</feature>
<accession>A0AAV2LG14</accession>
<evidence type="ECO:0000313" key="6">
    <source>
        <dbReference type="EMBL" id="CAL1601322.1"/>
    </source>
</evidence>
<dbReference type="PANTHER" id="PTHR24064">
    <property type="entry name" value="SOLUTE CARRIER FAMILY 22 MEMBER"/>
    <property type="match status" value="1"/>
</dbReference>
<name>A0AAV2LG14_KNICA</name>
<feature type="transmembrane region" description="Helical" evidence="5">
    <location>
        <begin position="85"/>
        <end position="103"/>
    </location>
</feature>
<keyword evidence="2 5" id="KW-0812">Transmembrane</keyword>
<dbReference type="Gene3D" id="1.20.1250.20">
    <property type="entry name" value="MFS general substrate transporter like domains"/>
    <property type="match status" value="1"/>
</dbReference>
<dbReference type="SUPFAM" id="SSF103473">
    <property type="entry name" value="MFS general substrate transporter"/>
    <property type="match status" value="1"/>
</dbReference>
<feature type="transmembrane region" description="Helical" evidence="5">
    <location>
        <begin position="168"/>
        <end position="192"/>
    </location>
</feature>
<keyword evidence="4 5" id="KW-0472">Membrane</keyword>
<dbReference type="GO" id="GO:0016020">
    <property type="term" value="C:membrane"/>
    <property type="evidence" value="ECO:0007669"/>
    <property type="project" value="UniProtKB-SubCell"/>
</dbReference>
<sequence length="270" mass="30519">MLDELQDLFCFGNKQWVPDSVRWLISNGQVKRAHYYLSVCAKVNHREEFMSDLKPEVLGKAIIVEDENRKYSYVDLVRTPRLRRLALFTGILWFGLACSYYGMSLNIAGFGVNIYITQFIYSAIEIPAKLIVFFTVERAGRRFCQSGMLCMTALCLFISILIPKEKAILRTAVGALGKMFSEGAFTCVFLFTTELYPTVLRQNGLGYSSFMARIGVSISPMILLLEDFWAHLPNTVFCILALGAGTVAAFLPETRNARLPETIEDVEQTR</sequence>
<protein>
    <recommendedName>
        <fullName evidence="8">Organic cation transporter</fullName>
    </recommendedName>
</protein>
<dbReference type="EMBL" id="OZ035825">
    <property type="protein sequence ID" value="CAL1601322.1"/>
    <property type="molecule type" value="Genomic_DNA"/>
</dbReference>
<dbReference type="InterPro" id="IPR036259">
    <property type="entry name" value="MFS_trans_sf"/>
</dbReference>
<dbReference type="AlphaFoldDB" id="A0AAV2LG14"/>
<evidence type="ECO:0000256" key="3">
    <source>
        <dbReference type="ARBA" id="ARBA00022989"/>
    </source>
</evidence>
<keyword evidence="3 5" id="KW-1133">Transmembrane helix</keyword>
<dbReference type="GO" id="GO:0022857">
    <property type="term" value="F:transmembrane transporter activity"/>
    <property type="evidence" value="ECO:0007669"/>
    <property type="project" value="InterPro"/>
</dbReference>
<evidence type="ECO:0000256" key="2">
    <source>
        <dbReference type="ARBA" id="ARBA00022692"/>
    </source>
</evidence>
<evidence type="ECO:0000256" key="1">
    <source>
        <dbReference type="ARBA" id="ARBA00004141"/>
    </source>
</evidence>
<evidence type="ECO:0000256" key="5">
    <source>
        <dbReference type="SAM" id="Phobius"/>
    </source>
</evidence>
<keyword evidence="7" id="KW-1185">Reference proteome</keyword>
<proteinExistence type="predicted"/>
<feature type="transmembrane region" description="Helical" evidence="5">
    <location>
        <begin position="115"/>
        <end position="136"/>
    </location>
</feature>
<comment type="subcellular location">
    <subcellularLocation>
        <location evidence="1">Membrane</location>
        <topology evidence="1">Multi-pass membrane protein</topology>
    </subcellularLocation>
</comment>
<dbReference type="Pfam" id="PF00083">
    <property type="entry name" value="Sugar_tr"/>
    <property type="match status" value="1"/>
</dbReference>
<dbReference type="Proteomes" id="UP001497482">
    <property type="component" value="Chromosome 3"/>
</dbReference>
<evidence type="ECO:0008006" key="8">
    <source>
        <dbReference type="Google" id="ProtNLM"/>
    </source>
</evidence>
<feature type="transmembrane region" description="Helical" evidence="5">
    <location>
        <begin position="231"/>
        <end position="251"/>
    </location>
</feature>
<reference evidence="6 7" key="1">
    <citation type="submission" date="2024-04" db="EMBL/GenBank/DDBJ databases">
        <authorList>
            <person name="Waldvogel A.-M."/>
            <person name="Schoenle A."/>
        </authorList>
    </citation>
    <scope>NUCLEOTIDE SEQUENCE [LARGE SCALE GENOMIC DNA]</scope>
</reference>
<gene>
    <name evidence="6" type="ORF">KC01_LOCUS29311</name>
</gene>
<dbReference type="InterPro" id="IPR005828">
    <property type="entry name" value="MFS_sugar_transport-like"/>
</dbReference>
<feature type="transmembrane region" description="Helical" evidence="5">
    <location>
        <begin position="204"/>
        <end position="225"/>
    </location>
</feature>
<evidence type="ECO:0000256" key="4">
    <source>
        <dbReference type="ARBA" id="ARBA00023136"/>
    </source>
</evidence>
<organism evidence="6 7">
    <name type="scientific">Knipowitschia caucasica</name>
    <name type="common">Caucasian dwarf goby</name>
    <name type="synonym">Pomatoschistus caucasicus</name>
    <dbReference type="NCBI Taxonomy" id="637954"/>
    <lineage>
        <taxon>Eukaryota</taxon>
        <taxon>Metazoa</taxon>
        <taxon>Chordata</taxon>
        <taxon>Craniata</taxon>
        <taxon>Vertebrata</taxon>
        <taxon>Euteleostomi</taxon>
        <taxon>Actinopterygii</taxon>
        <taxon>Neopterygii</taxon>
        <taxon>Teleostei</taxon>
        <taxon>Neoteleostei</taxon>
        <taxon>Acanthomorphata</taxon>
        <taxon>Gobiaria</taxon>
        <taxon>Gobiiformes</taxon>
        <taxon>Gobioidei</taxon>
        <taxon>Gobiidae</taxon>
        <taxon>Gobiinae</taxon>
        <taxon>Knipowitschia</taxon>
    </lineage>
</organism>
<evidence type="ECO:0000313" key="7">
    <source>
        <dbReference type="Proteomes" id="UP001497482"/>
    </source>
</evidence>